<dbReference type="AlphaFoldDB" id="E7G918"/>
<gene>
    <name evidence="2" type="ORF">HMPREF9488_01256</name>
</gene>
<dbReference type="InterPro" id="IPR029039">
    <property type="entry name" value="Flavoprotein-like_sf"/>
</dbReference>
<feature type="domain" description="Flavodoxin-like" evidence="1">
    <location>
        <begin position="27"/>
        <end position="168"/>
    </location>
</feature>
<evidence type="ECO:0000313" key="3">
    <source>
        <dbReference type="Proteomes" id="UP000003157"/>
    </source>
</evidence>
<sequence>MKKNLIVYFSHKKQNYVSGTIKELKVGNTEVIAKKLQKLLDADLFEMIPLHDYPFDYDECTQIAKQELIHKVRPKLLNVVPHIREYQNIYLGFPSWWGTMPMCIWTFLESYDLSEKYIYPFCTHEGSGLGKSIHDIERLCPDSFIQKGLDIYGSQVHQSDVKISEWIKEV</sequence>
<dbReference type="RefSeq" id="WP_008788372.1">
    <property type="nucleotide sequence ID" value="NZ_AKCB01000002.1"/>
</dbReference>
<dbReference type="Gene3D" id="3.40.50.360">
    <property type="match status" value="1"/>
</dbReference>
<protein>
    <submittedName>
        <fullName evidence="2">Flavodoxin</fullName>
    </submittedName>
</protein>
<dbReference type="OrthoDB" id="9806505at2"/>
<dbReference type="GO" id="GO:0010181">
    <property type="term" value="F:FMN binding"/>
    <property type="evidence" value="ECO:0007669"/>
    <property type="project" value="InterPro"/>
</dbReference>
<dbReference type="EMBL" id="ADKX01000023">
    <property type="protein sequence ID" value="EFW05459.1"/>
    <property type="molecule type" value="Genomic_DNA"/>
</dbReference>
<evidence type="ECO:0000313" key="2">
    <source>
        <dbReference type="EMBL" id="EFW05459.1"/>
    </source>
</evidence>
<dbReference type="SUPFAM" id="SSF52218">
    <property type="entry name" value="Flavoproteins"/>
    <property type="match status" value="1"/>
</dbReference>
<dbReference type="HOGENOM" id="CLU_068890_0_0_9"/>
<evidence type="ECO:0000259" key="1">
    <source>
        <dbReference type="Pfam" id="PF12682"/>
    </source>
</evidence>
<proteinExistence type="predicted"/>
<accession>E7G918</accession>
<comment type="caution">
    <text evidence="2">The sequence shown here is derived from an EMBL/GenBank/DDBJ whole genome shotgun (WGS) entry which is preliminary data.</text>
</comment>
<reference evidence="2 3" key="1">
    <citation type="submission" date="2010-12" db="EMBL/GenBank/DDBJ databases">
        <title>The Genome Sequence of Coprobacillus sp. strain 29_1.</title>
        <authorList>
            <consortium name="The Broad Institute Genome Sequencing Platform"/>
            <person name="Earl A."/>
            <person name="Ward D."/>
            <person name="Feldgarden M."/>
            <person name="Gevers D."/>
            <person name="Daigneault M."/>
            <person name="Sibley C.D."/>
            <person name="White A."/>
            <person name="Strauss J."/>
            <person name="Allen-Vercoe E."/>
            <person name="Young S.K."/>
            <person name="Zeng Q."/>
            <person name="Gargeya S."/>
            <person name="Fitzgerald M."/>
            <person name="Haas B."/>
            <person name="Abouelleil A."/>
            <person name="Alvarado L."/>
            <person name="Arachchi H.M."/>
            <person name="Berlin A."/>
            <person name="Brown A."/>
            <person name="Chapman S.B."/>
            <person name="Chen Z."/>
            <person name="Dunbar C."/>
            <person name="Freedman E."/>
            <person name="Gearin G."/>
            <person name="Gellesch M."/>
            <person name="Goldberg J."/>
            <person name="Griggs A."/>
            <person name="Gujja S."/>
            <person name="Heilman E."/>
            <person name="Heiman D."/>
            <person name="Howarth C."/>
            <person name="Larson L."/>
            <person name="Lui A."/>
            <person name="MacDonald P.J.P."/>
            <person name="Mehta T."/>
            <person name="Montmayeur A."/>
            <person name="Murphy C."/>
            <person name="Neiman D."/>
            <person name="Pearson M."/>
            <person name="Priest M."/>
            <person name="Roberts A."/>
            <person name="Saif S."/>
            <person name="Shea T."/>
            <person name="Shenoy N."/>
            <person name="Sisk P."/>
            <person name="Stolte C."/>
            <person name="Sykes S."/>
            <person name="White J."/>
            <person name="Yandava C."/>
            <person name="Nusbaum C."/>
            <person name="Birren B."/>
        </authorList>
    </citation>
    <scope>NUCLEOTIDE SEQUENCE [LARGE SCALE GENOMIC DNA]</scope>
    <source>
        <strain evidence="2 3">29_1</strain>
    </source>
</reference>
<dbReference type="Proteomes" id="UP000003157">
    <property type="component" value="Unassembled WGS sequence"/>
</dbReference>
<dbReference type="STRING" id="100884.GCA_000269565_03097"/>
<dbReference type="eggNOG" id="COG0716">
    <property type="taxonomic scope" value="Bacteria"/>
</dbReference>
<keyword evidence="3" id="KW-1185">Reference proteome</keyword>
<dbReference type="GO" id="GO:0016651">
    <property type="term" value="F:oxidoreductase activity, acting on NAD(P)H"/>
    <property type="evidence" value="ECO:0007669"/>
    <property type="project" value="UniProtKB-ARBA"/>
</dbReference>
<dbReference type="InterPro" id="IPR008254">
    <property type="entry name" value="Flavodoxin/NO_synth"/>
</dbReference>
<dbReference type="GeneID" id="78230891"/>
<name>E7G918_9FIRM</name>
<dbReference type="PANTHER" id="PTHR39201:SF1">
    <property type="entry name" value="FLAVODOXIN-LIKE DOMAIN-CONTAINING PROTEIN"/>
    <property type="match status" value="1"/>
</dbReference>
<organism evidence="2 3">
    <name type="scientific">Coprobacillus cateniformis</name>
    <dbReference type="NCBI Taxonomy" id="100884"/>
    <lineage>
        <taxon>Bacteria</taxon>
        <taxon>Bacillati</taxon>
        <taxon>Bacillota</taxon>
        <taxon>Erysipelotrichia</taxon>
        <taxon>Erysipelotrichales</taxon>
        <taxon>Coprobacillaceae</taxon>
        <taxon>Coprobacillus</taxon>
    </lineage>
</organism>
<dbReference type="Pfam" id="PF12682">
    <property type="entry name" value="Flavodoxin_4"/>
    <property type="match status" value="1"/>
</dbReference>
<dbReference type="PANTHER" id="PTHR39201">
    <property type="entry name" value="EXPORTED PROTEIN-RELATED"/>
    <property type="match status" value="1"/>
</dbReference>